<dbReference type="PANTHER" id="PTHR37017:SF13">
    <property type="entry name" value="AB HYDROLASE-1 DOMAIN-CONTAINING PROTEIN"/>
    <property type="match status" value="1"/>
</dbReference>
<keyword evidence="3" id="KW-1185">Reference proteome</keyword>
<organism evidence="2 3">
    <name type="scientific">Gomphillus americanus</name>
    <dbReference type="NCBI Taxonomy" id="1940652"/>
    <lineage>
        <taxon>Eukaryota</taxon>
        <taxon>Fungi</taxon>
        <taxon>Dikarya</taxon>
        <taxon>Ascomycota</taxon>
        <taxon>Pezizomycotina</taxon>
        <taxon>Lecanoromycetes</taxon>
        <taxon>OSLEUM clade</taxon>
        <taxon>Ostropomycetidae</taxon>
        <taxon>Ostropales</taxon>
        <taxon>Graphidaceae</taxon>
        <taxon>Gomphilloideae</taxon>
        <taxon>Gomphillus</taxon>
    </lineage>
</organism>
<evidence type="ECO:0000259" key="1">
    <source>
        <dbReference type="Pfam" id="PF12697"/>
    </source>
</evidence>
<evidence type="ECO:0000313" key="2">
    <source>
        <dbReference type="EMBL" id="CAF9920865.1"/>
    </source>
</evidence>
<evidence type="ECO:0000313" key="3">
    <source>
        <dbReference type="Proteomes" id="UP000664169"/>
    </source>
</evidence>
<feature type="domain" description="AB hydrolase-1" evidence="1">
    <location>
        <begin position="5"/>
        <end position="220"/>
    </location>
</feature>
<dbReference type="InterPro" id="IPR052897">
    <property type="entry name" value="Sec-Metab_Biosynth_Hydrolase"/>
</dbReference>
<protein>
    <recommendedName>
        <fullName evidence="1">AB hydrolase-1 domain-containing protein</fullName>
    </recommendedName>
</protein>
<dbReference type="AlphaFoldDB" id="A0A8H3FC46"/>
<dbReference type="SUPFAM" id="SSF53474">
    <property type="entry name" value="alpha/beta-Hydrolases"/>
    <property type="match status" value="1"/>
</dbReference>
<accession>A0A8H3FC46</accession>
<comment type="caution">
    <text evidence="2">The sequence shown here is derived from an EMBL/GenBank/DDBJ whole genome shotgun (WGS) entry which is preliminary data.</text>
</comment>
<reference evidence="2" key="1">
    <citation type="submission" date="2021-03" db="EMBL/GenBank/DDBJ databases">
        <authorList>
            <person name="Tagirdzhanova G."/>
        </authorList>
    </citation>
    <scope>NUCLEOTIDE SEQUENCE</scope>
</reference>
<dbReference type="EMBL" id="CAJPDQ010000016">
    <property type="protein sequence ID" value="CAF9920865.1"/>
    <property type="molecule type" value="Genomic_DNA"/>
</dbReference>
<sequence>MAPTIIIVPAAFTPPEIYHRFTSVLKENGLESVVVSLPSVGNPEDGKAPSTMLDDADEIIRVVTNLFDHQGKDDIVLLTHSYGGIPASESMKSLSTRNRGARPGISRIIYVASIVLPDNWIISDHSQEIQYDFNDLSAEEGSLWASKLQQHSALSFADKATYAGYNDVDVHYIRCTNDGSLPAEGTKRILAVIQESSGKKPTVHELAAGHYPHLSKPDELTHLIKKILNL</sequence>
<name>A0A8H3FC46_9LECA</name>
<dbReference type="PANTHER" id="PTHR37017">
    <property type="entry name" value="AB HYDROLASE-1 DOMAIN-CONTAINING PROTEIN-RELATED"/>
    <property type="match status" value="1"/>
</dbReference>
<dbReference type="Pfam" id="PF12697">
    <property type="entry name" value="Abhydrolase_6"/>
    <property type="match status" value="1"/>
</dbReference>
<dbReference type="InterPro" id="IPR000073">
    <property type="entry name" value="AB_hydrolase_1"/>
</dbReference>
<dbReference type="OrthoDB" id="1263307at2759"/>
<dbReference type="Proteomes" id="UP000664169">
    <property type="component" value="Unassembled WGS sequence"/>
</dbReference>
<gene>
    <name evidence="2" type="ORF">GOMPHAMPRED_002158</name>
</gene>
<dbReference type="InterPro" id="IPR029058">
    <property type="entry name" value="AB_hydrolase_fold"/>
</dbReference>
<dbReference type="Gene3D" id="3.40.50.1820">
    <property type="entry name" value="alpha/beta hydrolase"/>
    <property type="match status" value="1"/>
</dbReference>
<proteinExistence type="predicted"/>